<organism evidence="1 2">
    <name type="scientific">[Clostridium] hylemonae DSM 15053</name>
    <dbReference type="NCBI Taxonomy" id="553973"/>
    <lineage>
        <taxon>Bacteria</taxon>
        <taxon>Bacillati</taxon>
        <taxon>Bacillota</taxon>
        <taxon>Clostridia</taxon>
        <taxon>Lachnospirales</taxon>
        <taxon>Lachnospiraceae</taxon>
    </lineage>
</organism>
<dbReference type="AlphaFoldDB" id="C0BYT8"/>
<gene>
    <name evidence="1" type="ORF">CLOHYLEM_04977</name>
</gene>
<sequence>MFPLIFQHVGFRLFIQFYQNHTLPFLNQYSGPVTMIIQKLLPHPIHYQNSADRTLYRLRCVFFTYIL</sequence>
<name>C0BYT8_9FIRM</name>
<comment type="caution">
    <text evidence="1">The sequence shown here is derived from an EMBL/GenBank/DDBJ whole genome shotgun (WGS) entry which is preliminary data.</text>
</comment>
<proteinExistence type="predicted"/>
<evidence type="ECO:0000313" key="1">
    <source>
        <dbReference type="EMBL" id="EEG75016.1"/>
    </source>
</evidence>
<dbReference type="STRING" id="553973.CLOHYLEM_04977"/>
<protein>
    <submittedName>
        <fullName evidence="1">Uncharacterized protein</fullName>
    </submittedName>
</protein>
<dbReference type="Proteomes" id="UP000004893">
    <property type="component" value="Unassembled WGS sequence"/>
</dbReference>
<accession>C0BYT8</accession>
<reference evidence="1" key="1">
    <citation type="submission" date="2009-02" db="EMBL/GenBank/DDBJ databases">
        <authorList>
            <person name="Fulton L."/>
            <person name="Clifton S."/>
            <person name="Fulton B."/>
            <person name="Xu J."/>
            <person name="Minx P."/>
            <person name="Pepin K.H."/>
            <person name="Johnson M."/>
            <person name="Bhonagiri V."/>
            <person name="Nash W.E."/>
            <person name="Mardis E.R."/>
            <person name="Wilson R.K."/>
        </authorList>
    </citation>
    <scope>NUCLEOTIDE SEQUENCE [LARGE SCALE GENOMIC DNA]</scope>
    <source>
        <strain evidence="1">DSM 15053</strain>
    </source>
</reference>
<evidence type="ECO:0000313" key="2">
    <source>
        <dbReference type="Proteomes" id="UP000004893"/>
    </source>
</evidence>
<dbReference type="EMBL" id="ABYI02000018">
    <property type="protein sequence ID" value="EEG75016.1"/>
    <property type="molecule type" value="Genomic_DNA"/>
</dbReference>
<dbReference type="HOGENOM" id="CLU_2804851_0_0_9"/>
<keyword evidence="2" id="KW-1185">Reference proteome</keyword>
<reference evidence="1" key="2">
    <citation type="submission" date="2013-06" db="EMBL/GenBank/DDBJ databases">
        <title>Draft genome sequence of Clostridium hylemonae (DSM 15053).</title>
        <authorList>
            <person name="Sudarsanam P."/>
            <person name="Ley R."/>
            <person name="Guruge J."/>
            <person name="Turnbaugh P.J."/>
            <person name="Mahowald M."/>
            <person name="Liep D."/>
            <person name="Gordon J."/>
        </authorList>
    </citation>
    <scope>NUCLEOTIDE SEQUENCE</scope>
    <source>
        <strain evidence="1">DSM 15053</strain>
    </source>
</reference>